<comment type="caution">
    <text evidence="1">The sequence shown here is derived from an EMBL/GenBank/DDBJ whole genome shotgun (WGS) entry which is preliminary data.</text>
</comment>
<evidence type="ECO:0000313" key="2">
    <source>
        <dbReference type="Proteomes" id="UP000434639"/>
    </source>
</evidence>
<evidence type="ECO:0000313" key="1">
    <source>
        <dbReference type="EMBL" id="MTH52114.1"/>
    </source>
</evidence>
<dbReference type="AlphaFoldDB" id="A0A7X2S1Q7"/>
<name>A0A7X2S1Q7_9BACI</name>
<sequence>MLGNDQFQLISKALNRSYEQLAGQPEESIGLLSIGTAREDLLQAISHASALEKKLLIQSLYDRY</sequence>
<dbReference type="RefSeq" id="WP_155110648.1">
    <property type="nucleotide sequence ID" value="NZ_WMIB01000001.1"/>
</dbReference>
<accession>A0A7X2S1Q7</accession>
<proteinExistence type="predicted"/>
<keyword evidence="2" id="KW-1185">Reference proteome</keyword>
<gene>
    <name evidence="1" type="ORF">GKZ89_01755</name>
</gene>
<organism evidence="1 2">
    <name type="scientific">Metabacillus mangrovi</name>
    <dbReference type="NCBI Taxonomy" id="1491830"/>
    <lineage>
        <taxon>Bacteria</taxon>
        <taxon>Bacillati</taxon>
        <taxon>Bacillota</taxon>
        <taxon>Bacilli</taxon>
        <taxon>Bacillales</taxon>
        <taxon>Bacillaceae</taxon>
        <taxon>Metabacillus</taxon>
    </lineage>
</organism>
<dbReference type="EMBL" id="WMIB01000001">
    <property type="protein sequence ID" value="MTH52114.1"/>
    <property type="molecule type" value="Genomic_DNA"/>
</dbReference>
<reference evidence="1 2" key="1">
    <citation type="journal article" date="2017" name="Int. J. Syst. Evol. Microbiol.">
        <title>Bacillus mangrovi sp. nov., isolated from a sediment sample from a mangrove forest.</title>
        <authorList>
            <person name="Gupta V."/>
            <person name="Singh P.K."/>
            <person name="Korpole S."/>
            <person name="Tanuku N.R.S."/>
            <person name="Pinnaka A.K."/>
        </authorList>
    </citation>
    <scope>NUCLEOTIDE SEQUENCE [LARGE SCALE GENOMIC DNA]</scope>
    <source>
        <strain evidence="1 2">KCTC 33872</strain>
    </source>
</reference>
<dbReference type="OrthoDB" id="2888858at2"/>
<protein>
    <submittedName>
        <fullName evidence="1">Uncharacterized protein</fullName>
    </submittedName>
</protein>
<dbReference type="Proteomes" id="UP000434639">
    <property type="component" value="Unassembled WGS sequence"/>
</dbReference>